<gene>
    <name evidence="1" type="ORF">CUZ56_02757</name>
</gene>
<dbReference type="EMBL" id="PQSP01000010">
    <property type="protein sequence ID" value="RUS65671.1"/>
    <property type="molecule type" value="Genomic_DNA"/>
</dbReference>
<organism evidence="1 2">
    <name type="scientific">Saezia sanguinis</name>
    <dbReference type="NCBI Taxonomy" id="1965230"/>
    <lineage>
        <taxon>Bacteria</taxon>
        <taxon>Pseudomonadati</taxon>
        <taxon>Pseudomonadota</taxon>
        <taxon>Betaproteobacteria</taxon>
        <taxon>Burkholderiales</taxon>
        <taxon>Saeziaceae</taxon>
        <taxon>Saezia</taxon>
    </lineage>
</organism>
<dbReference type="RefSeq" id="WP_126980921.1">
    <property type="nucleotide sequence ID" value="NZ_PQSP01000010.1"/>
</dbReference>
<reference evidence="1 2" key="1">
    <citation type="submission" date="2018-01" db="EMBL/GenBank/DDBJ databases">
        <title>Saezia sanguinis gen. nov., sp. nov., in the order Burkholderiales isolated from human blood.</title>
        <authorList>
            <person name="Medina-Pascual M.J."/>
            <person name="Valdezate S."/>
            <person name="Monzon S."/>
            <person name="Cuesta I."/>
            <person name="Carrasco G."/>
            <person name="Villalon P."/>
            <person name="Saez-Nieto J.A."/>
        </authorList>
    </citation>
    <scope>NUCLEOTIDE SEQUENCE [LARGE SCALE GENOMIC DNA]</scope>
    <source>
        <strain evidence="1 2">CNM695-12</strain>
    </source>
</reference>
<accession>A0A433SAB4</accession>
<proteinExistence type="predicted"/>
<evidence type="ECO:0000313" key="1">
    <source>
        <dbReference type="EMBL" id="RUS65671.1"/>
    </source>
</evidence>
<dbReference type="AlphaFoldDB" id="A0A433SAB4"/>
<keyword evidence="2" id="KW-1185">Reference proteome</keyword>
<comment type="caution">
    <text evidence="1">The sequence shown here is derived from an EMBL/GenBank/DDBJ whole genome shotgun (WGS) entry which is preliminary data.</text>
</comment>
<dbReference type="Proteomes" id="UP000286947">
    <property type="component" value="Unassembled WGS sequence"/>
</dbReference>
<name>A0A433SAB4_9BURK</name>
<protein>
    <submittedName>
        <fullName evidence="1">Uncharacterized protein</fullName>
    </submittedName>
</protein>
<evidence type="ECO:0000313" key="2">
    <source>
        <dbReference type="Proteomes" id="UP000286947"/>
    </source>
</evidence>
<sequence>MKQHETVFRQNVTTIREVQTGLYELHGKHDFEPGWQQGDLLWVVGSEGRKFIATVQTVQGRLAQLYMSRDYKDEMQGDIAFELLFSFLASVDGADKVMEVTRIFPACHYEKIVAFSANAHQVVLDIHLSMFEQILRINMTEIGSGGFEPWEAENELLQLDFRNHPDGIQVHLSANYGLQGTLTCKKVHASLLPVSALKC</sequence>